<dbReference type="EMBL" id="CAJPEV010001243">
    <property type="protein sequence ID" value="CAG0891571.1"/>
    <property type="molecule type" value="Genomic_DNA"/>
</dbReference>
<dbReference type="Gene3D" id="2.40.20.10">
    <property type="entry name" value="Plasminogen Kringle 4"/>
    <property type="match status" value="3"/>
</dbReference>
<keyword evidence="6" id="KW-1185">Reference proteome</keyword>
<evidence type="ECO:0000256" key="2">
    <source>
        <dbReference type="ARBA" id="ARBA00023157"/>
    </source>
</evidence>
<sequence length="379" mass="43103">MPTSCLKEHPRMKDVGVKMTYRSWDGTYPAPPGATVSFTCPAGFTDGSYEHYATCSLQPYDAWDASFRDDDELCPAAVYPDCRLSEKGMEYVGKTNVTETGKPCLRWDSERVTSSYKSLDAGFDEVLFFEEHFINLDTSSHENFCRNPTGLARPWCFIDDDGFKMTFCRIPLCNDFSVPECKVSQKGGEYVGVKDKTISGFDCIPWLDVDSGDTDRNYWLLKGSFSDELTDTHNFCRNPNGNPGGPWCNIRDSRKPHLKWEYCDVHFCAFGESEETSVQSGDRYGSKPAECKQTKDGREYSGLKNVTRSGKKCQPWLSQTPNEHSTMLYLPAFPDPDMDGRHNYCRNPDLEKEAPWCYNGEGTNPEWEYCDIQFCEGMN</sequence>
<accession>A0A7R8XA19</accession>
<dbReference type="EMBL" id="LR900760">
    <property type="protein sequence ID" value="CAD7246800.1"/>
    <property type="molecule type" value="Genomic_DNA"/>
</dbReference>
<gene>
    <name evidence="5" type="ORF">DSTB1V02_LOCUS6643</name>
</gene>
<keyword evidence="1 3" id="KW-0420">Kringle</keyword>
<dbReference type="OrthoDB" id="1915767at2759"/>
<dbReference type="Pfam" id="PF00051">
    <property type="entry name" value="Kringle"/>
    <property type="match status" value="3"/>
</dbReference>
<evidence type="ECO:0000313" key="5">
    <source>
        <dbReference type="EMBL" id="CAD7246800.1"/>
    </source>
</evidence>
<dbReference type="InterPro" id="IPR050759">
    <property type="entry name" value="Serine_protease_kringle"/>
</dbReference>
<feature type="domain" description="Kringle" evidence="4">
    <location>
        <begin position="87"/>
        <end position="173"/>
    </location>
</feature>
<dbReference type="AlphaFoldDB" id="A0A7R8XA19"/>
<reference evidence="5" key="1">
    <citation type="submission" date="2020-11" db="EMBL/GenBank/DDBJ databases">
        <authorList>
            <person name="Tran Van P."/>
        </authorList>
    </citation>
    <scope>NUCLEOTIDE SEQUENCE</scope>
</reference>
<feature type="domain" description="Kringle" evidence="4">
    <location>
        <begin position="186"/>
        <end position="268"/>
    </location>
</feature>
<dbReference type="InterPro" id="IPR018056">
    <property type="entry name" value="Kringle_CS"/>
</dbReference>
<protein>
    <recommendedName>
        <fullName evidence="4">Kringle domain-containing protein</fullName>
    </recommendedName>
</protein>
<dbReference type="InterPro" id="IPR000001">
    <property type="entry name" value="Kringle"/>
</dbReference>
<dbReference type="PANTHER" id="PTHR24261:SF7">
    <property type="entry name" value="KRINGLE DOMAIN-CONTAINING PROTEIN"/>
    <property type="match status" value="1"/>
</dbReference>
<dbReference type="PROSITE" id="PS50070">
    <property type="entry name" value="KRINGLE_2"/>
    <property type="match status" value="3"/>
</dbReference>
<evidence type="ECO:0000313" key="6">
    <source>
        <dbReference type="Proteomes" id="UP000677054"/>
    </source>
</evidence>
<dbReference type="SUPFAM" id="SSF57440">
    <property type="entry name" value="Kringle-like"/>
    <property type="match status" value="3"/>
</dbReference>
<dbReference type="PRINTS" id="PR00018">
    <property type="entry name" value="KRINGLE"/>
</dbReference>
<dbReference type="SMART" id="SM00130">
    <property type="entry name" value="KR"/>
    <property type="match status" value="3"/>
</dbReference>
<feature type="disulfide bond" evidence="3">
    <location>
        <begin position="145"/>
        <end position="168"/>
    </location>
</feature>
<feature type="domain" description="Kringle" evidence="4">
    <location>
        <begin position="296"/>
        <end position="375"/>
    </location>
</feature>
<evidence type="ECO:0000256" key="3">
    <source>
        <dbReference type="PROSITE-ProRule" id="PRU00121"/>
    </source>
</evidence>
<dbReference type="PANTHER" id="PTHR24261">
    <property type="entry name" value="PLASMINOGEN-RELATED"/>
    <property type="match status" value="1"/>
</dbReference>
<proteinExistence type="predicted"/>
<comment type="caution">
    <text evidence="3">Lacks conserved residue(s) required for the propagation of feature annotation.</text>
</comment>
<evidence type="ECO:0000256" key="1">
    <source>
        <dbReference type="ARBA" id="ARBA00022572"/>
    </source>
</evidence>
<name>A0A7R8XA19_9CRUS</name>
<organism evidence="5">
    <name type="scientific">Darwinula stevensoni</name>
    <dbReference type="NCBI Taxonomy" id="69355"/>
    <lineage>
        <taxon>Eukaryota</taxon>
        <taxon>Metazoa</taxon>
        <taxon>Ecdysozoa</taxon>
        <taxon>Arthropoda</taxon>
        <taxon>Crustacea</taxon>
        <taxon>Oligostraca</taxon>
        <taxon>Ostracoda</taxon>
        <taxon>Podocopa</taxon>
        <taxon>Podocopida</taxon>
        <taxon>Darwinulocopina</taxon>
        <taxon>Darwinuloidea</taxon>
        <taxon>Darwinulidae</taxon>
        <taxon>Darwinula</taxon>
    </lineage>
</organism>
<dbReference type="InterPro" id="IPR038178">
    <property type="entry name" value="Kringle_sf"/>
</dbReference>
<keyword evidence="2 3" id="KW-1015">Disulfide bond</keyword>
<dbReference type="CDD" id="cd00108">
    <property type="entry name" value="KR"/>
    <property type="match status" value="1"/>
</dbReference>
<dbReference type="Proteomes" id="UP000677054">
    <property type="component" value="Unassembled WGS sequence"/>
</dbReference>
<dbReference type="PROSITE" id="PS00021">
    <property type="entry name" value="KRINGLE_1"/>
    <property type="match status" value="2"/>
</dbReference>
<evidence type="ECO:0000259" key="4">
    <source>
        <dbReference type="PROSITE" id="PS50070"/>
    </source>
</evidence>
<dbReference type="InterPro" id="IPR013806">
    <property type="entry name" value="Kringle-like"/>
</dbReference>